<feature type="non-terminal residue" evidence="2">
    <location>
        <position position="1"/>
    </location>
</feature>
<evidence type="ECO:0000313" key="2">
    <source>
        <dbReference type="EMBL" id="CAK0895010.1"/>
    </source>
</evidence>
<name>A0ABN9X6G8_9DINO</name>
<dbReference type="Proteomes" id="UP001189429">
    <property type="component" value="Unassembled WGS sequence"/>
</dbReference>
<keyword evidence="3" id="KW-1185">Reference proteome</keyword>
<comment type="caution">
    <text evidence="2">The sequence shown here is derived from an EMBL/GenBank/DDBJ whole genome shotgun (WGS) entry which is preliminary data.</text>
</comment>
<feature type="compositionally biased region" description="Low complexity" evidence="1">
    <location>
        <begin position="239"/>
        <end position="249"/>
    </location>
</feature>
<feature type="compositionally biased region" description="Basic and acidic residues" evidence="1">
    <location>
        <begin position="228"/>
        <end position="237"/>
    </location>
</feature>
<evidence type="ECO:0000256" key="1">
    <source>
        <dbReference type="SAM" id="MobiDB-lite"/>
    </source>
</evidence>
<accession>A0ABN9X6G8</accession>
<organism evidence="2 3">
    <name type="scientific">Prorocentrum cordatum</name>
    <dbReference type="NCBI Taxonomy" id="2364126"/>
    <lineage>
        <taxon>Eukaryota</taxon>
        <taxon>Sar</taxon>
        <taxon>Alveolata</taxon>
        <taxon>Dinophyceae</taxon>
        <taxon>Prorocentrales</taxon>
        <taxon>Prorocentraceae</taxon>
        <taxon>Prorocentrum</taxon>
    </lineage>
</organism>
<protein>
    <submittedName>
        <fullName evidence="2">Uncharacterized protein</fullName>
    </submittedName>
</protein>
<gene>
    <name evidence="2" type="ORF">PCOR1329_LOCUS73895</name>
</gene>
<proteinExistence type="predicted"/>
<feature type="compositionally biased region" description="Basic residues" evidence="1">
    <location>
        <begin position="353"/>
        <end position="373"/>
    </location>
</feature>
<feature type="compositionally biased region" description="Low complexity" evidence="1">
    <location>
        <begin position="405"/>
        <end position="420"/>
    </location>
</feature>
<feature type="region of interest" description="Disordered" evidence="1">
    <location>
        <begin position="329"/>
        <end position="424"/>
    </location>
</feature>
<reference evidence="2" key="1">
    <citation type="submission" date="2023-10" db="EMBL/GenBank/DDBJ databases">
        <authorList>
            <person name="Chen Y."/>
            <person name="Shah S."/>
            <person name="Dougan E. K."/>
            <person name="Thang M."/>
            <person name="Chan C."/>
        </authorList>
    </citation>
    <scope>NUCLEOTIDE SEQUENCE [LARGE SCALE GENOMIC DNA]</scope>
</reference>
<dbReference type="EMBL" id="CAUYUJ010019980">
    <property type="protein sequence ID" value="CAK0895010.1"/>
    <property type="molecule type" value="Genomic_DNA"/>
</dbReference>
<feature type="non-terminal residue" evidence="2">
    <location>
        <position position="449"/>
    </location>
</feature>
<feature type="compositionally biased region" description="Basic residues" evidence="1">
    <location>
        <begin position="250"/>
        <end position="267"/>
    </location>
</feature>
<feature type="region of interest" description="Disordered" evidence="1">
    <location>
        <begin position="190"/>
        <end position="267"/>
    </location>
</feature>
<dbReference type="Gene3D" id="3.80.10.10">
    <property type="entry name" value="Ribonuclease Inhibitor"/>
    <property type="match status" value="1"/>
</dbReference>
<dbReference type="SUPFAM" id="SSF52047">
    <property type="entry name" value="RNI-like"/>
    <property type="match status" value="1"/>
</dbReference>
<feature type="compositionally biased region" description="Basic and acidic residues" evidence="1">
    <location>
        <begin position="194"/>
        <end position="205"/>
    </location>
</feature>
<dbReference type="InterPro" id="IPR032675">
    <property type="entry name" value="LRR_dom_sf"/>
</dbReference>
<sequence>MRVNQGTWRGGGIVHARGECNIMLHPVLSEEGSMETLISELEAKLAEMQKASPNLTPIISDLDVSQNHVTPEQLETLLSTVSTSGITVKRFRMFGIPTFNDEAMRILADHLRSLSSKEAAPTEMHLSDCAITSEGFYHLMSAIEETDLFPLPPIRGKATPLYLRLENNYIAESSIQEKIDAGVLRAFQKRHGSRGMDESSRREGGPHSPGQRLLEAEDGRPPGTRGRPPAEARERQVRRAGQAGVAGRRVAGRRAAGRRLAGRRGRARVAAVGRPAAPVGRAAGVARARGGAAREAGVAAAAGREAGVAAAAAGLEAAGAGHAARAAARRSGLRPAQAGRPAAGSWARGGLRCARRGHPSRRGRRGAARRRKGVAAASRRGPGGCQRRRQVANPGGPHGGGGARGAEAAPEAASEWPAAPVGGALQRRVQHTVLLEHGDGRVGVGEAHL</sequence>
<evidence type="ECO:0000313" key="3">
    <source>
        <dbReference type="Proteomes" id="UP001189429"/>
    </source>
</evidence>